<feature type="compositionally biased region" description="Basic and acidic residues" evidence="1">
    <location>
        <begin position="1"/>
        <end position="19"/>
    </location>
</feature>
<evidence type="ECO:0000313" key="4">
    <source>
        <dbReference type="Proteomes" id="UP001596241"/>
    </source>
</evidence>
<dbReference type="Proteomes" id="UP001596241">
    <property type="component" value="Unassembled WGS sequence"/>
</dbReference>
<feature type="transmembrane region" description="Helical" evidence="2">
    <location>
        <begin position="315"/>
        <end position="334"/>
    </location>
</feature>
<keyword evidence="4" id="KW-1185">Reference proteome</keyword>
<feature type="transmembrane region" description="Helical" evidence="2">
    <location>
        <begin position="46"/>
        <end position="64"/>
    </location>
</feature>
<proteinExistence type="predicted"/>
<feature type="region of interest" description="Disordered" evidence="1">
    <location>
        <begin position="1"/>
        <end position="27"/>
    </location>
</feature>
<organism evidence="3 4">
    <name type="scientific">Streptomyces ramulosus</name>
    <dbReference type="NCBI Taxonomy" id="47762"/>
    <lineage>
        <taxon>Bacteria</taxon>
        <taxon>Bacillati</taxon>
        <taxon>Actinomycetota</taxon>
        <taxon>Actinomycetes</taxon>
        <taxon>Kitasatosporales</taxon>
        <taxon>Streptomycetaceae</taxon>
        <taxon>Streptomyces</taxon>
    </lineage>
</organism>
<protein>
    <submittedName>
        <fullName evidence="3">ABC transporter permease subunit</fullName>
    </submittedName>
</protein>
<dbReference type="EMBL" id="JBHSPW010000010">
    <property type="protein sequence ID" value="MFC5895402.1"/>
    <property type="molecule type" value="Genomic_DNA"/>
</dbReference>
<sequence>MTTDIRAEHRPRHEEHTPDMSDTTTGRARGGLLHGLPWLVWRRHRTALATGLIITVLLSAYFAYQHFAVVDFVQQYGSRAGEKTTVKFGEEFGPAFRGGAMLLQFLPALIGLFLGAPLIAGEQEHGTIRLVATQSVSRGRWIAATLALPLTVVVLCTTALSMTYRWMWLPARSIAFQGDWLMSGPFDVTGPMLPAMALFYAVCGITLGMLLKRMLTAMVALVVFMGVFSINWSRLTEHLAPLRHAFAPLEQTPSIAADSIYMDNWIATADGKLYGIGTCIDEPSEAAIDACRAKMGITQEVTDYFAFDQMAGMQWRGSLILLAASVLILAFVAWRAHRRPL</sequence>
<accession>A0ABW1FLS4</accession>
<reference evidence="4" key="1">
    <citation type="journal article" date="2019" name="Int. J. Syst. Evol. Microbiol.">
        <title>The Global Catalogue of Microorganisms (GCM) 10K type strain sequencing project: providing services to taxonomists for standard genome sequencing and annotation.</title>
        <authorList>
            <consortium name="The Broad Institute Genomics Platform"/>
            <consortium name="The Broad Institute Genome Sequencing Center for Infectious Disease"/>
            <person name="Wu L."/>
            <person name="Ma J."/>
        </authorList>
    </citation>
    <scope>NUCLEOTIDE SEQUENCE [LARGE SCALE GENOMIC DNA]</scope>
    <source>
        <strain evidence="4">CGMCC 1.15809</strain>
    </source>
</reference>
<feature type="transmembrane region" description="Helical" evidence="2">
    <location>
        <begin position="214"/>
        <end position="232"/>
    </location>
</feature>
<evidence type="ECO:0000256" key="1">
    <source>
        <dbReference type="SAM" id="MobiDB-lite"/>
    </source>
</evidence>
<keyword evidence="2" id="KW-0812">Transmembrane</keyword>
<name>A0ABW1FLS4_9ACTN</name>
<keyword evidence="2" id="KW-1133">Transmembrane helix</keyword>
<feature type="transmembrane region" description="Helical" evidence="2">
    <location>
        <begin position="141"/>
        <end position="168"/>
    </location>
</feature>
<dbReference type="PANTHER" id="PTHR43471">
    <property type="entry name" value="ABC TRANSPORTER PERMEASE"/>
    <property type="match status" value="1"/>
</dbReference>
<keyword evidence="2" id="KW-0472">Membrane</keyword>
<feature type="transmembrane region" description="Helical" evidence="2">
    <location>
        <begin position="188"/>
        <end position="207"/>
    </location>
</feature>
<dbReference type="RefSeq" id="WP_345090383.1">
    <property type="nucleotide sequence ID" value="NZ_BAAAWG010000018.1"/>
</dbReference>
<dbReference type="Pfam" id="PF12679">
    <property type="entry name" value="ABC2_membrane_2"/>
    <property type="match status" value="1"/>
</dbReference>
<comment type="caution">
    <text evidence="3">The sequence shown here is derived from an EMBL/GenBank/DDBJ whole genome shotgun (WGS) entry which is preliminary data.</text>
</comment>
<feature type="transmembrane region" description="Helical" evidence="2">
    <location>
        <begin position="101"/>
        <end position="120"/>
    </location>
</feature>
<evidence type="ECO:0000256" key="2">
    <source>
        <dbReference type="SAM" id="Phobius"/>
    </source>
</evidence>
<gene>
    <name evidence="3" type="ORF">ACFP3M_21630</name>
</gene>
<evidence type="ECO:0000313" key="3">
    <source>
        <dbReference type="EMBL" id="MFC5895402.1"/>
    </source>
</evidence>